<keyword evidence="2 3" id="KW-0732">Signal</keyword>
<accession>A0A7W8HH15</accession>
<organism evidence="5 6">
    <name type="scientific">Quisquiliibacterium transsilvanicum</name>
    <dbReference type="NCBI Taxonomy" id="1549638"/>
    <lineage>
        <taxon>Bacteria</taxon>
        <taxon>Pseudomonadati</taxon>
        <taxon>Pseudomonadota</taxon>
        <taxon>Betaproteobacteria</taxon>
        <taxon>Burkholderiales</taxon>
        <taxon>Burkholderiaceae</taxon>
        <taxon>Quisquiliibacterium</taxon>
    </lineage>
</organism>
<reference evidence="5 6" key="1">
    <citation type="submission" date="2020-08" db="EMBL/GenBank/DDBJ databases">
        <title>Genomic Encyclopedia of Type Strains, Phase IV (KMG-IV): sequencing the most valuable type-strain genomes for metagenomic binning, comparative biology and taxonomic classification.</title>
        <authorList>
            <person name="Goeker M."/>
        </authorList>
    </citation>
    <scope>NUCLEOTIDE SEQUENCE [LARGE SCALE GENOMIC DNA]</scope>
    <source>
        <strain evidence="5 6">DSM 29781</strain>
    </source>
</reference>
<evidence type="ECO:0000259" key="4">
    <source>
        <dbReference type="Pfam" id="PF13458"/>
    </source>
</evidence>
<evidence type="ECO:0000313" key="6">
    <source>
        <dbReference type="Proteomes" id="UP000532440"/>
    </source>
</evidence>
<dbReference type="CDD" id="cd06343">
    <property type="entry name" value="PBP1_ABC_ligand_binding-like"/>
    <property type="match status" value="1"/>
</dbReference>
<name>A0A7W8HH15_9BURK</name>
<dbReference type="InterPro" id="IPR028082">
    <property type="entry name" value="Peripla_BP_I"/>
</dbReference>
<comment type="similarity">
    <text evidence="1">Belongs to the leucine-binding protein family.</text>
</comment>
<dbReference type="RefSeq" id="WP_183966853.1">
    <property type="nucleotide sequence ID" value="NZ_BAABEW010000023.1"/>
</dbReference>
<protein>
    <submittedName>
        <fullName evidence="5">Branched-chain amino acid transport system substrate-binding protein</fullName>
    </submittedName>
</protein>
<dbReference type="PANTHER" id="PTHR47235">
    <property type="entry name" value="BLR6548 PROTEIN"/>
    <property type="match status" value="1"/>
</dbReference>
<dbReference type="AlphaFoldDB" id="A0A7W8HH15"/>
<dbReference type="InterPro" id="IPR028081">
    <property type="entry name" value="Leu-bd"/>
</dbReference>
<evidence type="ECO:0000313" key="5">
    <source>
        <dbReference type="EMBL" id="MBB5271929.1"/>
    </source>
</evidence>
<dbReference type="Pfam" id="PF13458">
    <property type="entry name" value="Peripla_BP_6"/>
    <property type="match status" value="1"/>
</dbReference>
<evidence type="ECO:0000256" key="1">
    <source>
        <dbReference type="ARBA" id="ARBA00010062"/>
    </source>
</evidence>
<dbReference type="SUPFAM" id="SSF53822">
    <property type="entry name" value="Periplasmic binding protein-like I"/>
    <property type="match status" value="1"/>
</dbReference>
<dbReference type="PANTHER" id="PTHR47235:SF1">
    <property type="entry name" value="BLR6548 PROTEIN"/>
    <property type="match status" value="1"/>
</dbReference>
<dbReference type="Proteomes" id="UP000532440">
    <property type="component" value="Unassembled WGS sequence"/>
</dbReference>
<dbReference type="EMBL" id="JACHGB010000004">
    <property type="protein sequence ID" value="MBB5271929.1"/>
    <property type="molecule type" value="Genomic_DNA"/>
</dbReference>
<feature type="chain" id="PRO_5030954083" evidence="3">
    <location>
        <begin position="25"/>
        <end position="402"/>
    </location>
</feature>
<feature type="signal peptide" evidence="3">
    <location>
        <begin position="1"/>
        <end position="24"/>
    </location>
</feature>
<gene>
    <name evidence="5" type="ORF">HNQ70_001943</name>
</gene>
<sequence length="402" mass="43436">MTDLTRRNLSLALLGALASTPALAAPKYGPGASDKEIVLGQTQPYSGGASAYGTIGRAEVAYFDMVNANGGIKGRKVRLISLDDGYTPPKTVEMIRRLVEQDEVMAVFGLLGTAGNSAVARYLNQNKVPQLLISSGASKWLDTAAYPMTVTALPTYDTEASIYAKYILAQNPNAKIGVLYQNDDLGRDYLKGLHQGLGAAGKKHIAAEVSYEVTDPTVNAQILQLQSSGANVLIVAAVPKFAAQAVRRMGELAWKPLLVLTNIANSIGTVIQPAGPEYAVGAISAAYMKDPTDPTWAKDEGMLRWHAFMDKYYPAGNKTDVFNVTGYYIASFMHRLLEACGDDLTRPGLMRAAESAKDWQFDSLVPGIRISTSPTDHGTIEQMQLMRFDGKRWVLFGNLMSS</sequence>
<feature type="domain" description="Leucine-binding protein" evidence="4">
    <location>
        <begin position="37"/>
        <end position="389"/>
    </location>
</feature>
<proteinExistence type="inferred from homology"/>
<evidence type="ECO:0000256" key="2">
    <source>
        <dbReference type="ARBA" id="ARBA00022729"/>
    </source>
</evidence>
<evidence type="ECO:0000256" key="3">
    <source>
        <dbReference type="SAM" id="SignalP"/>
    </source>
</evidence>
<dbReference type="Gene3D" id="3.40.50.2300">
    <property type="match status" value="2"/>
</dbReference>
<keyword evidence="6" id="KW-1185">Reference proteome</keyword>
<comment type="caution">
    <text evidence="5">The sequence shown here is derived from an EMBL/GenBank/DDBJ whole genome shotgun (WGS) entry which is preliminary data.</text>
</comment>